<feature type="binding site" evidence="5">
    <location>
        <begin position="616"/>
        <end position="617"/>
    </location>
    <ligand>
        <name>substrate</name>
    </ligand>
</feature>
<keyword evidence="5" id="KW-0963">Cytoplasm</keyword>
<comment type="function">
    <text evidence="5">Catalyzes the stereoinversion of LL-2,6-diaminopimelate (L,L-DAP) to meso-diaminopimelate (meso-DAP), a precursor of L-lysine and an essential component of the bacterial peptidoglycan.</text>
</comment>
<evidence type="ECO:0000256" key="1">
    <source>
        <dbReference type="ARBA" id="ARBA00001933"/>
    </source>
</evidence>
<dbReference type="CDD" id="cd06828">
    <property type="entry name" value="PLPDE_III_DapDC"/>
    <property type="match status" value="1"/>
</dbReference>
<feature type="binding site" evidence="6">
    <location>
        <position position="277"/>
    </location>
    <ligand>
        <name>substrate</name>
    </ligand>
</feature>
<comment type="caution">
    <text evidence="12">The sequence shown here is derived from an EMBL/GenBank/DDBJ whole genome shotgun (WGS) entry which is preliminary data.</text>
</comment>
<feature type="binding site" evidence="6">
    <location>
        <begin position="274"/>
        <end position="277"/>
    </location>
    <ligand>
        <name>pyridoxal 5'-phosphate</name>
        <dbReference type="ChEBI" id="CHEBI:597326"/>
    </ligand>
</feature>
<dbReference type="Proteomes" id="UP000886070">
    <property type="component" value="Unassembled WGS sequence"/>
</dbReference>
<feature type="binding site" evidence="6">
    <location>
        <position position="374"/>
    </location>
    <ligand>
        <name>pyridoxal 5'-phosphate</name>
        <dbReference type="ChEBI" id="CHEBI:597326"/>
    </ligand>
</feature>
<comment type="similarity">
    <text evidence="6">Belongs to the Orn/Lys/Arg decarboxylase class-II family. LysA subfamily.</text>
</comment>
<keyword evidence="5" id="KW-0413">Isomerase</keyword>
<feature type="active site" description="Proton donor" evidence="7">
    <location>
        <position position="345"/>
    </location>
</feature>
<dbReference type="UniPathway" id="UPA00034">
    <property type="reaction ID" value="UER00025"/>
</dbReference>
<comment type="pathway">
    <text evidence="5">Amino-acid biosynthesis; L-lysine biosynthesis via DAP pathway; DL-2,6-diaminopimelate from LL-2,6-diaminopimelate: step 1/1.</text>
</comment>
<dbReference type="GO" id="GO:0030170">
    <property type="term" value="F:pyridoxal phosphate binding"/>
    <property type="evidence" value="ECO:0007669"/>
    <property type="project" value="UniProtKB-UniRule"/>
</dbReference>
<dbReference type="PROSITE" id="PS01326">
    <property type="entry name" value="DAP_EPIMERASE"/>
    <property type="match status" value="1"/>
</dbReference>
<organism evidence="12">
    <name type="scientific">Aerophobetes bacterium</name>
    <dbReference type="NCBI Taxonomy" id="2030807"/>
    <lineage>
        <taxon>Bacteria</taxon>
        <taxon>Candidatus Aerophobota</taxon>
    </lineage>
</organism>
<feature type="site" description="Could be important to modulate the pK values of the two catalytic cysteine residues" evidence="5">
    <location>
        <position position="567"/>
    </location>
</feature>
<feature type="site" description="Could be important to modulate the pK values of the two catalytic cysteine residues" evidence="5">
    <location>
        <position position="616"/>
    </location>
</feature>
<feature type="domain" description="Orn/DAP/Arg decarboxylase 2 N-terminal" evidence="11">
    <location>
        <begin position="37"/>
        <end position="281"/>
    </location>
</feature>
<proteinExistence type="inferred from homology"/>
<dbReference type="NCBIfam" id="TIGR00652">
    <property type="entry name" value="DapF"/>
    <property type="match status" value="1"/>
</dbReference>
<dbReference type="GO" id="GO:0009089">
    <property type="term" value="P:lysine biosynthetic process via diaminopimelate"/>
    <property type="evidence" value="ECO:0007669"/>
    <property type="project" value="UniProtKB-UniRule"/>
</dbReference>
<evidence type="ECO:0000256" key="6">
    <source>
        <dbReference type="HAMAP-Rule" id="MF_02120"/>
    </source>
</evidence>
<comment type="subunit">
    <text evidence="5">Homodimer.</text>
</comment>
<dbReference type="GO" id="GO:0008836">
    <property type="term" value="F:diaminopimelate decarboxylase activity"/>
    <property type="evidence" value="ECO:0007669"/>
    <property type="project" value="UniProtKB-UniRule"/>
</dbReference>
<feature type="modified residue" description="N6-(pyridoxal phosphate)lysine" evidence="6 7">
    <location>
        <position position="60"/>
    </location>
</feature>
<dbReference type="InterPro" id="IPR022643">
    <property type="entry name" value="De-COase2_C"/>
</dbReference>
<comment type="catalytic activity">
    <reaction evidence="6 9">
        <text>meso-2,6-diaminopimelate + H(+) = L-lysine + CO2</text>
        <dbReference type="Rhea" id="RHEA:15101"/>
        <dbReference type="ChEBI" id="CHEBI:15378"/>
        <dbReference type="ChEBI" id="CHEBI:16526"/>
        <dbReference type="ChEBI" id="CHEBI:32551"/>
        <dbReference type="ChEBI" id="CHEBI:57791"/>
        <dbReference type="EC" id="4.1.1.20"/>
    </reaction>
</comment>
<dbReference type="PANTHER" id="PTHR43727:SF2">
    <property type="entry name" value="GROUP IV DECARBOXYLASE"/>
    <property type="match status" value="1"/>
</dbReference>
<dbReference type="AlphaFoldDB" id="A0A7V5LZ10"/>
<feature type="binding site" evidence="5">
    <location>
        <position position="599"/>
    </location>
    <ligand>
        <name>substrate</name>
    </ligand>
</feature>
<dbReference type="EC" id="4.1.1.20" evidence="6"/>
<reference evidence="12" key="1">
    <citation type="journal article" date="2020" name="mSystems">
        <title>Genome- and Community-Level Interaction Insights into Carbon Utilization and Element Cycling Functions of Hydrothermarchaeota in Hydrothermal Sediment.</title>
        <authorList>
            <person name="Zhou Z."/>
            <person name="Liu Y."/>
            <person name="Xu W."/>
            <person name="Pan J."/>
            <person name="Luo Z.H."/>
            <person name="Li M."/>
        </authorList>
    </citation>
    <scope>NUCLEOTIDE SEQUENCE [LARGE SCALE GENOMIC DNA]</scope>
    <source>
        <strain evidence="12">HyVt-92</strain>
    </source>
</reference>
<feature type="active site" description="Proton donor" evidence="5">
    <location>
        <position position="491"/>
    </location>
</feature>
<dbReference type="SUPFAM" id="SSF54506">
    <property type="entry name" value="Diaminopimelate epimerase-like"/>
    <property type="match status" value="2"/>
</dbReference>
<dbReference type="InterPro" id="IPR001653">
    <property type="entry name" value="DAP_epimerase_DapF"/>
</dbReference>
<keyword evidence="2 6" id="KW-0210">Decarboxylase</keyword>
<dbReference type="InterPro" id="IPR022644">
    <property type="entry name" value="De-COase2_N"/>
</dbReference>
<evidence type="ECO:0000256" key="4">
    <source>
        <dbReference type="ARBA" id="ARBA00023239"/>
    </source>
</evidence>
<dbReference type="SUPFAM" id="SSF51419">
    <property type="entry name" value="PLP-binding barrel"/>
    <property type="match status" value="1"/>
</dbReference>
<comment type="cofactor">
    <cofactor evidence="1 6 7 9">
        <name>pyridoxal 5'-phosphate</name>
        <dbReference type="ChEBI" id="CHEBI:597326"/>
    </cofactor>
</comment>
<dbReference type="Gene3D" id="3.20.20.10">
    <property type="entry name" value="Alanine racemase"/>
    <property type="match status" value="1"/>
</dbReference>
<dbReference type="InterPro" id="IPR002986">
    <property type="entry name" value="DAP_deCOOHase_LysA"/>
</dbReference>
<comment type="caution">
    <text evidence="5">Lacks conserved residue(s) required for the propagation of feature annotation.</text>
</comment>
<dbReference type="Pfam" id="PF00278">
    <property type="entry name" value="Orn_DAP_Arg_deC"/>
    <property type="match status" value="1"/>
</dbReference>
<name>A0A7V5LZ10_UNCAE</name>
<dbReference type="Pfam" id="PF02784">
    <property type="entry name" value="Orn_Arg_deC_N"/>
    <property type="match status" value="1"/>
</dbReference>
<evidence type="ECO:0000256" key="2">
    <source>
        <dbReference type="ARBA" id="ARBA00022793"/>
    </source>
</evidence>
<feature type="domain" description="Orn/DAP/Arg decarboxylase 2 C-terminal" evidence="10">
    <location>
        <begin position="29"/>
        <end position="372"/>
    </location>
</feature>
<feature type="binding site" evidence="6">
    <location>
        <position position="313"/>
    </location>
    <ligand>
        <name>substrate</name>
    </ligand>
</feature>
<dbReference type="HAMAP" id="MF_02120">
    <property type="entry name" value="LysA"/>
    <property type="match status" value="1"/>
</dbReference>
<evidence type="ECO:0000256" key="8">
    <source>
        <dbReference type="PROSITE-ProRule" id="PRU10125"/>
    </source>
</evidence>
<feature type="active site" evidence="8">
    <location>
        <position position="491"/>
    </location>
</feature>
<feature type="binding site" evidence="5">
    <location>
        <position position="482"/>
    </location>
    <ligand>
        <name>substrate</name>
    </ligand>
</feature>
<dbReference type="InterPro" id="IPR000183">
    <property type="entry name" value="Orn/DAP/Arg_de-COase"/>
</dbReference>
<dbReference type="InterPro" id="IPR009006">
    <property type="entry name" value="Ala_racemase/Decarboxylase_C"/>
</dbReference>
<keyword evidence="5 9" id="KW-0457">Lysine biosynthesis</keyword>
<comment type="function">
    <text evidence="6">Specifically catalyzes the decarboxylation of meso-diaminopimelate (meso-DAP) to L-lysine.</text>
</comment>
<dbReference type="GO" id="GO:0005737">
    <property type="term" value="C:cytoplasm"/>
    <property type="evidence" value="ECO:0007669"/>
    <property type="project" value="UniProtKB-SubCell"/>
</dbReference>
<feature type="binding site" evidence="5">
    <location>
        <begin position="627"/>
        <end position="628"/>
    </location>
    <ligand>
        <name>substrate</name>
    </ligand>
</feature>
<dbReference type="PRINTS" id="PR01181">
    <property type="entry name" value="DAPDCRBXLASE"/>
</dbReference>
<feature type="binding site" evidence="6">
    <location>
        <position position="317"/>
    </location>
    <ligand>
        <name>substrate</name>
    </ligand>
</feature>
<comment type="catalytic activity">
    <reaction evidence="5">
        <text>(2S,6S)-2,6-diaminopimelate = meso-2,6-diaminopimelate</text>
        <dbReference type="Rhea" id="RHEA:15393"/>
        <dbReference type="ChEBI" id="CHEBI:57609"/>
        <dbReference type="ChEBI" id="CHEBI:57791"/>
        <dbReference type="EC" id="5.1.1.7"/>
    </reaction>
</comment>
<dbReference type="Pfam" id="PF01678">
    <property type="entry name" value="DAP_epimerase"/>
    <property type="match status" value="2"/>
</dbReference>
<dbReference type="PANTHER" id="PTHR43727">
    <property type="entry name" value="DIAMINOPIMELATE DECARBOXYLASE"/>
    <property type="match status" value="1"/>
</dbReference>
<comment type="subcellular location">
    <subcellularLocation>
        <location evidence="5">Cytoplasm</location>
    </subcellularLocation>
</comment>
<evidence type="ECO:0000256" key="3">
    <source>
        <dbReference type="ARBA" id="ARBA00022898"/>
    </source>
</evidence>
<keyword evidence="4 6" id="KW-0456">Lyase</keyword>
<protein>
    <recommendedName>
        <fullName evidence="5 6">Multifunctional fusion protein</fullName>
    </recommendedName>
    <domain>
        <recommendedName>
            <fullName evidence="5">Diaminopimelate epimerase</fullName>
            <shortName evidence="5">DAP epimerase</shortName>
            <ecNumber evidence="5">5.1.1.7</ecNumber>
        </recommendedName>
        <alternativeName>
            <fullName evidence="5">PLP-independent amino acid racemase</fullName>
        </alternativeName>
    </domain>
    <domain>
        <recommendedName>
            <fullName evidence="6">Diaminopimelate decarboxylase</fullName>
            <shortName evidence="6">DAP decarboxylase</shortName>
            <shortName evidence="6">DAPDC</shortName>
            <ecNumber evidence="6">4.1.1.20</ecNumber>
        </recommendedName>
    </domain>
</protein>
<evidence type="ECO:0000259" key="11">
    <source>
        <dbReference type="Pfam" id="PF02784"/>
    </source>
</evidence>
<feature type="active site" description="Proton acceptor" evidence="5">
    <location>
        <position position="626"/>
    </location>
</feature>
<dbReference type="PRINTS" id="PR01179">
    <property type="entry name" value="ODADCRBXLASE"/>
</dbReference>
<feature type="binding site" evidence="5">
    <location>
        <position position="431"/>
    </location>
    <ligand>
        <name>substrate</name>
    </ligand>
</feature>
<dbReference type="EMBL" id="DRTT01000104">
    <property type="protein sequence ID" value="HHF98581.1"/>
    <property type="molecule type" value="Genomic_DNA"/>
</dbReference>
<dbReference type="GO" id="GO:0008837">
    <property type="term" value="F:diaminopimelate epimerase activity"/>
    <property type="evidence" value="ECO:0007669"/>
    <property type="project" value="UniProtKB-UniRule"/>
</dbReference>
<evidence type="ECO:0000256" key="9">
    <source>
        <dbReference type="RuleBase" id="RU003738"/>
    </source>
</evidence>
<comment type="pathway">
    <text evidence="6 9">Amino-acid biosynthesis; L-lysine biosynthesis via DAP pathway; L-lysine from DL-2,6-diaminopimelate: step 1/1.</text>
</comment>
<sequence length="690" mass="77946">MRPFCYREGKLFCENVFLKDIADKVKTPFYVYSYNGIIYNFNRMKNALSRFNPLICYSLKANSSIALCKILSSLGAGADVVSGGELYLALCAGFSPQKIVYAGVGKTSEEIEYALEKNILLFNVESEEELEEIATISSRLGKKANIALRVNPDVDPETHDYITTGKIENKFGIDLEKARKLFEKIKKIKSLSPRGIHMHIGSQIKSIQPYIKAIQKVKEFIEEIQKKIDIKLDFFDIGGGFGIAYREEEKDFPLEEFADKITHILPKNMRLIVEPGRYIVGNSGVLLTKVLYRKKGREKYFIVVDAGMNDLIRPSLYGACHRVLPVEKESPHNILRKVSIVGPVCESGDFFVKDFDFPEIKKEKLIAILDAGAYGFSMSSNYNARPRCSEVLVKEEKWWVIREREEYEDLLKNQKFPDFIIPFWKMEATGNDFIVIDNRDRVISDRKEAAIRLCNRKKGIGADGLILIEEAEGADFFMRIFNPDGSEAEMCGNGARCAARFAYLKGIAGKICHFKTLSGIIEAKIDGEDVKIKMTDPSKFRKISGIKIDEENHSEFEGYYINTGVPHFVIFSSNLESISVKRIGSKIRFNRIFHPLGTNVDFVETENKRIKIRTYERGVEDETLSCGTGAAASAIVASIVKNLSPPISVLTRGGEVKVWFQKKEGKIYNVFLEGKANKVYKGYLNGGKNV</sequence>
<evidence type="ECO:0000313" key="12">
    <source>
        <dbReference type="EMBL" id="HHF98581.1"/>
    </source>
</evidence>
<feature type="binding site" evidence="6">
    <location>
        <position position="240"/>
    </location>
    <ligand>
        <name>pyridoxal 5'-phosphate</name>
        <dbReference type="ChEBI" id="CHEBI:597326"/>
    </ligand>
</feature>
<evidence type="ECO:0000256" key="5">
    <source>
        <dbReference type="HAMAP-Rule" id="MF_00197"/>
    </source>
</evidence>
<feature type="binding site" evidence="5">
    <location>
        <begin position="492"/>
        <end position="493"/>
    </location>
    <ligand>
        <name>substrate</name>
    </ligand>
</feature>
<dbReference type="InterPro" id="IPR018510">
    <property type="entry name" value="DAP_epimerase_AS"/>
</dbReference>
<feature type="binding site" evidence="6">
    <location>
        <position position="346"/>
    </location>
    <ligand>
        <name>substrate</name>
    </ligand>
</feature>
<comment type="similarity">
    <text evidence="5">Belongs to the diaminopimelate epimerase family.</text>
</comment>
<dbReference type="FunFam" id="3.20.20.10:FF:000003">
    <property type="entry name" value="Diaminopimelate decarboxylase"/>
    <property type="match status" value="1"/>
</dbReference>
<dbReference type="Gene3D" id="2.40.37.10">
    <property type="entry name" value="Lyase, Ornithine Decarboxylase, Chain A, domain 1"/>
    <property type="match status" value="1"/>
</dbReference>
<dbReference type="EC" id="5.1.1.7" evidence="5"/>
<feature type="binding site" evidence="6">
    <location>
        <position position="374"/>
    </location>
    <ligand>
        <name>substrate</name>
    </ligand>
</feature>
<dbReference type="HAMAP" id="MF_00197">
    <property type="entry name" value="DAP_epimerase"/>
    <property type="match status" value="1"/>
</dbReference>
<keyword evidence="3 6" id="KW-0663">Pyridoxal phosphate</keyword>
<dbReference type="InterPro" id="IPR029066">
    <property type="entry name" value="PLP-binding_barrel"/>
</dbReference>
<gene>
    <name evidence="6 12" type="primary">lysA</name>
    <name evidence="5" type="synonym">dapF</name>
    <name evidence="12" type="ORF">ENL39_03735</name>
</gene>
<evidence type="ECO:0000259" key="10">
    <source>
        <dbReference type="Pfam" id="PF00278"/>
    </source>
</evidence>
<dbReference type="Gene3D" id="3.10.310.10">
    <property type="entry name" value="Diaminopimelate Epimerase, Chain A, domain 1"/>
    <property type="match status" value="2"/>
</dbReference>
<evidence type="ECO:0000256" key="7">
    <source>
        <dbReference type="PIRSR" id="PIRSR600183-50"/>
    </source>
</evidence>
<dbReference type="NCBIfam" id="TIGR01048">
    <property type="entry name" value="lysA"/>
    <property type="match status" value="1"/>
</dbReference>
<dbReference type="SUPFAM" id="SSF50621">
    <property type="entry name" value="Alanine racemase C-terminal domain-like"/>
    <property type="match status" value="1"/>
</dbReference>
<keyword evidence="5" id="KW-0028">Amino-acid biosynthesis</keyword>
<accession>A0A7V5LZ10</accession>